<evidence type="ECO:0000313" key="2">
    <source>
        <dbReference type="EMBL" id="WAI01326.1"/>
    </source>
</evidence>
<dbReference type="RefSeq" id="WP_268186552.1">
    <property type="nucleotide sequence ID" value="NZ_CP113361.1"/>
</dbReference>
<dbReference type="Pfam" id="PF12392">
    <property type="entry name" value="DUF3656"/>
    <property type="match status" value="1"/>
</dbReference>
<dbReference type="Proteomes" id="UP001163096">
    <property type="component" value="Chromosome"/>
</dbReference>
<proteinExistence type="predicted"/>
<evidence type="ECO:0000313" key="3">
    <source>
        <dbReference type="Proteomes" id="UP001163096"/>
    </source>
</evidence>
<feature type="domain" description="Peptidase U32 collagenase" evidence="1">
    <location>
        <begin position="415"/>
        <end position="519"/>
    </location>
</feature>
<dbReference type="KEGG" id="mou:OU421_00150"/>
<dbReference type="GO" id="GO:0008233">
    <property type="term" value="F:peptidase activity"/>
    <property type="evidence" value="ECO:0007669"/>
    <property type="project" value="UniProtKB-KW"/>
</dbReference>
<dbReference type="GO" id="GO:0006508">
    <property type="term" value="P:proteolysis"/>
    <property type="evidence" value="ECO:0007669"/>
    <property type="project" value="UniProtKB-KW"/>
</dbReference>
<dbReference type="PROSITE" id="PS01276">
    <property type="entry name" value="PEPTIDASE_U32"/>
    <property type="match status" value="1"/>
</dbReference>
<evidence type="ECO:0000259" key="1">
    <source>
        <dbReference type="Pfam" id="PF12392"/>
    </source>
</evidence>
<protein>
    <submittedName>
        <fullName evidence="2">U32 family peptidase</fullName>
    </submittedName>
</protein>
<sequence>MHSTEVPELLAPAGSPDALIAAVSAGADAVYLGGDLYGARRNAVNFGKSEMEWALRYCHTRGVRVYVTLNILLSDAELQGAVQYAYWLYEQGVDAVIVQDVGLADILHTHIPALVLHASTQMTILSKEGLGWVHALGCSRVVLPRELTIQEISALYAGSDDRYPAPEVFVHGALCYAYSGQCLLSSLIGGRSGNRGSCAQPCRREYTLLCGAADVWGLPAPNTLTAVKKQYLLSPRDLCVYPHISEIIKSPAVSLKIEGRMKSPEYVATVVSVYRKALDEAKSGAFVPTEADILTLNAAFNREFTGGYLLDKKSGTVMGPEAPGNRGVHIGTVSSYNPRKKLAEISLNGVYSPVVGDGLSFSGNGDGFSGGTVLRKTPDIRNRKCQVHVPMHVRSGDAVYLTKSGRDALAADELIRNKGSRMVPIHLSLKMEDNVPVMNGTAFLRTGEISVTFKADFAFSLAKNRPVAAETVTDLLSRTGDTPYFIESFSSDYSGGLFAPIGEITRFRREFFGALEEAIVRSFVPGKIEFNAIPDGSVCNAARESGTTSPSHLPLHDVEISVYASDCDTVRGALEGGCRKIYFEPQGRPGDGRVWNAAETKDWLMSEISAASALCAEYGADIIWKWPRITRQHFLDAACCILPSLQKSGVRGVMVENIGALAALRGVDSAISIYGGTGLNIFNSHSAAICGRDCVSVTLSPELSLSSIQVLVSELLSDERTGTIPECIIHGSAELVVSEDCVIATAAGTCPGCRGLAGTGNWFGLKDAKGHVFPATIDRECRTHIWNSRETCMIDHLHSLLDAGIRSVAIDCRIRNGRYAHAVVRAYMSAFELLSAGTGMNDKDIQALKDEIQQIASGGITTGHFLKGVIEKEKKIFSV</sequence>
<gene>
    <name evidence="2" type="ORF">OU421_00150</name>
</gene>
<dbReference type="InterPro" id="IPR020988">
    <property type="entry name" value="Pept_U32_collagenase"/>
</dbReference>
<dbReference type="InterPro" id="IPR051454">
    <property type="entry name" value="RNA/ubiquinone_mod_enzymes"/>
</dbReference>
<dbReference type="Pfam" id="PF01136">
    <property type="entry name" value="Peptidase_U32"/>
    <property type="match status" value="2"/>
</dbReference>
<name>A0A9X9S4E5_METOG</name>
<dbReference type="EMBL" id="CP113361">
    <property type="protein sequence ID" value="WAI01326.1"/>
    <property type="molecule type" value="Genomic_DNA"/>
</dbReference>
<accession>A0A9X9S4E5</accession>
<dbReference type="PANTHER" id="PTHR30217">
    <property type="entry name" value="PEPTIDASE U32 FAMILY"/>
    <property type="match status" value="1"/>
</dbReference>
<dbReference type="PANTHER" id="PTHR30217:SF10">
    <property type="entry name" value="23S RRNA 5-HYDROXYCYTIDINE C2501 SYNTHASE"/>
    <property type="match status" value="1"/>
</dbReference>
<dbReference type="AlphaFoldDB" id="A0A9X9S4E5"/>
<reference evidence="2" key="1">
    <citation type="submission" date="2022-11" db="EMBL/GenBank/DDBJ databases">
        <title>Complete genome sequence of Methanogenium organophilum DSM 3596.</title>
        <authorList>
            <person name="Chen S.-C."/>
            <person name="Lai S.-J."/>
            <person name="You Y.-T."/>
        </authorList>
    </citation>
    <scope>NUCLEOTIDE SEQUENCE</scope>
    <source>
        <strain evidence="2">DSM 3596</strain>
    </source>
</reference>
<dbReference type="InterPro" id="IPR001539">
    <property type="entry name" value="Peptidase_U32"/>
</dbReference>
<keyword evidence="3" id="KW-1185">Reference proteome</keyword>
<organism evidence="2 3">
    <name type="scientific">Methanogenium organophilum</name>
    <dbReference type="NCBI Taxonomy" id="2199"/>
    <lineage>
        <taxon>Archaea</taxon>
        <taxon>Methanobacteriati</taxon>
        <taxon>Methanobacteriota</taxon>
        <taxon>Stenosarchaea group</taxon>
        <taxon>Methanomicrobia</taxon>
        <taxon>Methanomicrobiales</taxon>
        <taxon>Methanomicrobiaceae</taxon>
        <taxon>Methanogenium</taxon>
    </lineage>
</organism>
<dbReference type="GeneID" id="76833466"/>